<organism evidence="2 3">
    <name type="scientific">Orchesella dallaii</name>
    <dbReference type="NCBI Taxonomy" id="48710"/>
    <lineage>
        <taxon>Eukaryota</taxon>
        <taxon>Metazoa</taxon>
        <taxon>Ecdysozoa</taxon>
        <taxon>Arthropoda</taxon>
        <taxon>Hexapoda</taxon>
        <taxon>Collembola</taxon>
        <taxon>Entomobryomorpha</taxon>
        <taxon>Entomobryoidea</taxon>
        <taxon>Orchesellidae</taxon>
        <taxon>Orchesellinae</taxon>
        <taxon>Orchesella</taxon>
    </lineage>
</organism>
<name>A0ABP1RR86_9HEXA</name>
<gene>
    <name evidence="2" type="ORF">ODALV1_LOCUS25120</name>
</gene>
<comment type="caution">
    <text evidence="2">The sequence shown here is derived from an EMBL/GenBank/DDBJ whole genome shotgun (WGS) entry which is preliminary data.</text>
</comment>
<protein>
    <submittedName>
        <fullName evidence="2">Uncharacterized protein</fullName>
    </submittedName>
</protein>
<dbReference type="Proteomes" id="UP001642540">
    <property type="component" value="Unassembled WGS sequence"/>
</dbReference>
<evidence type="ECO:0000313" key="3">
    <source>
        <dbReference type="Proteomes" id="UP001642540"/>
    </source>
</evidence>
<accession>A0ABP1RR86</accession>
<evidence type="ECO:0000256" key="1">
    <source>
        <dbReference type="SAM" id="SignalP"/>
    </source>
</evidence>
<proteinExistence type="predicted"/>
<keyword evidence="3" id="KW-1185">Reference proteome</keyword>
<reference evidence="2 3" key="1">
    <citation type="submission" date="2024-08" db="EMBL/GenBank/DDBJ databases">
        <authorList>
            <person name="Cucini C."/>
            <person name="Frati F."/>
        </authorList>
    </citation>
    <scope>NUCLEOTIDE SEQUENCE [LARGE SCALE GENOMIC DNA]</scope>
</reference>
<keyword evidence="1" id="KW-0732">Signal</keyword>
<dbReference type="EMBL" id="CAXLJM020000099">
    <property type="protein sequence ID" value="CAL8133549.1"/>
    <property type="molecule type" value="Genomic_DNA"/>
</dbReference>
<feature type="chain" id="PRO_5047359057" evidence="1">
    <location>
        <begin position="18"/>
        <end position="161"/>
    </location>
</feature>
<feature type="signal peptide" evidence="1">
    <location>
        <begin position="1"/>
        <end position="17"/>
    </location>
</feature>
<evidence type="ECO:0000313" key="2">
    <source>
        <dbReference type="EMBL" id="CAL8133549.1"/>
    </source>
</evidence>
<sequence>MNTYAILFATIIVTVHGTCLLHGTRQVDDGSGAPPTIEIQLDGQAATSVDDGIIETSQDASASAVGTVANPAVISFVADIESDIEQESFVDQVAIANHSNLSSTSYNLVLAENLGFSGDHIFGSATGGQSAAMSNIAAGLVTGSGVITAGTNASSSNVINP</sequence>